<dbReference type="SUPFAM" id="SSF52402">
    <property type="entry name" value="Adenine nucleotide alpha hydrolases-like"/>
    <property type="match status" value="2"/>
</dbReference>
<dbReference type="EMBL" id="SOCP01000017">
    <property type="protein sequence ID" value="TDV42549.1"/>
    <property type="molecule type" value="Genomic_DNA"/>
</dbReference>
<reference evidence="3 4" key="1">
    <citation type="submission" date="2019-03" db="EMBL/GenBank/DDBJ databases">
        <title>Genomic Encyclopedia of Archaeal and Bacterial Type Strains, Phase II (KMG-II): from individual species to whole genera.</title>
        <authorList>
            <person name="Goeker M."/>
        </authorList>
    </citation>
    <scope>NUCLEOTIDE SEQUENCE [LARGE SCALE GENOMIC DNA]</scope>
    <source>
        <strain evidence="3 4">DSM 45499</strain>
    </source>
</reference>
<accession>A0A4R7V024</accession>
<evidence type="ECO:0000313" key="3">
    <source>
        <dbReference type="EMBL" id="TDV42549.1"/>
    </source>
</evidence>
<feature type="domain" description="UspA" evidence="2">
    <location>
        <begin position="10"/>
        <end position="146"/>
    </location>
</feature>
<comment type="caution">
    <text evidence="3">The sequence shown here is derived from an EMBL/GenBank/DDBJ whole genome shotgun (WGS) entry which is preliminary data.</text>
</comment>
<name>A0A4R7V024_9PSEU</name>
<dbReference type="InterPro" id="IPR006016">
    <property type="entry name" value="UspA"/>
</dbReference>
<dbReference type="PANTHER" id="PTHR46268">
    <property type="entry name" value="STRESS RESPONSE PROTEIN NHAX"/>
    <property type="match status" value="1"/>
</dbReference>
<dbReference type="PRINTS" id="PR01438">
    <property type="entry name" value="UNVRSLSTRESS"/>
</dbReference>
<dbReference type="AlphaFoldDB" id="A0A4R7V024"/>
<dbReference type="Pfam" id="PF00582">
    <property type="entry name" value="Usp"/>
    <property type="match status" value="2"/>
</dbReference>
<protein>
    <submittedName>
        <fullName evidence="3">Nucleotide-binding universal stress UspA family protein</fullName>
    </submittedName>
</protein>
<dbReference type="PANTHER" id="PTHR46268:SF6">
    <property type="entry name" value="UNIVERSAL STRESS PROTEIN UP12"/>
    <property type="match status" value="1"/>
</dbReference>
<evidence type="ECO:0000313" key="4">
    <source>
        <dbReference type="Proteomes" id="UP000294927"/>
    </source>
</evidence>
<dbReference type="Proteomes" id="UP000294927">
    <property type="component" value="Unassembled WGS sequence"/>
</dbReference>
<feature type="domain" description="UspA" evidence="2">
    <location>
        <begin position="160"/>
        <end position="297"/>
    </location>
</feature>
<sequence length="301" mass="32426">MSDEFDGEHSVVVGVDGSDSALHAVRWAAREARRRNVSLRLVHVCHLAPVRHPRQVSPPWEYRAAHTEQGRHWLAEATRAARRAVPDIDVTAEVRDGVPSEVLVAESRTARLLVLGSRGFGGLASLLVGSVAVTVSAHAHCPVVVTHSVAEDGVPPETGHIVVGVDDSDLSDAAMTFACEAAAARGVPLVAVHTWFDIDVSPTWATLPSTIDWNWLQAEEEREFTERIGAWQGKFPQVEIRPLVVRDRPGRALVKHASGAQLVVVGSHGYGTFTGLGLGSVSQKVLHHAGCPVAVVRKERN</sequence>
<evidence type="ECO:0000256" key="1">
    <source>
        <dbReference type="ARBA" id="ARBA00008791"/>
    </source>
</evidence>
<comment type="similarity">
    <text evidence="1">Belongs to the universal stress protein A family.</text>
</comment>
<dbReference type="Gene3D" id="3.40.50.620">
    <property type="entry name" value="HUPs"/>
    <property type="match status" value="2"/>
</dbReference>
<organism evidence="3 4">
    <name type="scientific">Actinophytocola oryzae</name>
    <dbReference type="NCBI Taxonomy" id="502181"/>
    <lineage>
        <taxon>Bacteria</taxon>
        <taxon>Bacillati</taxon>
        <taxon>Actinomycetota</taxon>
        <taxon>Actinomycetes</taxon>
        <taxon>Pseudonocardiales</taxon>
        <taxon>Pseudonocardiaceae</taxon>
    </lineage>
</organism>
<dbReference type="RefSeq" id="WP_133907161.1">
    <property type="nucleotide sequence ID" value="NZ_SOCP01000017.1"/>
</dbReference>
<gene>
    <name evidence="3" type="ORF">CLV71_11718</name>
</gene>
<keyword evidence="4" id="KW-1185">Reference proteome</keyword>
<dbReference type="OrthoDB" id="3404132at2"/>
<evidence type="ECO:0000259" key="2">
    <source>
        <dbReference type="Pfam" id="PF00582"/>
    </source>
</evidence>
<dbReference type="InterPro" id="IPR006015">
    <property type="entry name" value="Universal_stress_UspA"/>
</dbReference>
<proteinExistence type="inferred from homology"/>
<dbReference type="InterPro" id="IPR014729">
    <property type="entry name" value="Rossmann-like_a/b/a_fold"/>
</dbReference>